<keyword evidence="2" id="KW-1133">Transmembrane helix</keyword>
<keyword evidence="2" id="KW-0812">Transmembrane</keyword>
<dbReference type="EMBL" id="LCKD01000009">
    <property type="protein sequence ID" value="KKT89988.1"/>
    <property type="molecule type" value="Genomic_DNA"/>
</dbReference>
<gene>
    <name evidence="3" type="ORF">UW90_C0009G0012</name>
</gene>
<proteinExistence type="predicted"/>
<feature type="region of interest" description="Disordered" evidence="1">
    <location>
        <begin position="31"/>
        <end position="62"/>
    </location>
</feature>
<feature type="compositionally biased region" description="Low complexity" evidence="1">
    <location>
        <begin position="35"/>
        <end position="57"/>
    </location>
</feature>
<comment type="caution">
    <text evidence="3">The sequence shown here is derived from an EMBL/GenBank/DDBJ whole genome shotgun (WGS) entry which is preliminary data.</text>
</comment>
<evidence type="ECO:0000256" key="2">
    <source>
        <dbReference type="SAM" id="Phobius"/>
    </source>
</evidence>
<keyword evidence="2" id="KW-0472">Membrane</keyword>
<dbReference type="Proteomes" id="UP000034368">
    <property type="component" value="Unassembled WGS sequence"/>
</dbReference>
<organism evidence="3 4">
    <name type="scientific">Candidatus Yanofskybacteria bacterium GW2011_GWB1_45_11</name>
    <dbReference type="NCBI Taxonomy" id="1619026"/>
    <lineage>
        <taxon>Bacteria</taxon>
        <taxon>Candidatus Yanofskyibacteriota</taxon>
    </lineage>
</organism>
<evidence type="ECO:0000313" key="3">
    <source>
        <dbReference type="EMBL" id="KKT89988.1"/>
    </source>
</evidence>
<feature type="transmembrane region" description="Helical" evidence="2">
    <location>
        <begin position="6"/>
        <end position="23"/>
    </location>
</feature>
<reference evidence="3 4" key="1">
    <citation type="journal article" date="2015" name="Nature">
        <title>rRNA introns, odd ribosomes, and small enigmatic genomes across a large radiation of phyla.</title>
        <authorList>
            <person name="Brown C.T."/>
            <person name="Hug L.A."/>
            <person name="Thomas B.C."/>
            <person name="Sharon I."/>
            <person name="Castelle C.J."/>
            <person name="Singh A."/>
            <person name="Wilkins M.J."/>
            <person name="Williams K.H."/>
            <person name="Banfield J.F."/>
        </authorList>
    </citation>
    <scope>NUCLEOTIDE SEQUENCE [LARGE SCALE GENOMIC DNA]</scope>
</reference>
<protein>
    <submittedName>
        <fullName evidence="3">Uncharacterized protein</fullName>
    </submittedName>
</protein>
<evidence type="ECO:0000256" key="1">
    <source>
        <dbReference type="SAM" id="MobiDB-lite"/>
    </source>
</evidence>
<name>A0A0G1L2F9_9BACT</name>
<sequence length="171" mass="17817">MSKQTIVWVIVIAVAGYGIWMVTKNNGSIGPTGDNVSPSPSVSGSSVSSGTKSSTKTTGGGTASGTNVSYSDILSQYKTKTIQFNAQCQATPGQMALKTGEKILLDNRSSDTKTLKLDADTYTLAGYSWKVVTVKTSKALPYMMGIDCRSAGGVTENTATINLQANISDGI</sequence>
<accession>A0A0G1L2F9</accession>
<evidence type="ECO:0000313" key="4">
    <source>
        <dbReference type="Proteomes" id="UP000034368"/>
    </source>
</evidence>
<dbReference type="AlphaFoldDB" id="A0A0G1L2F9"/>